<proteinExistence type="predicted"/>
<gene>
    <name evidence="2" type="ORF">H5410_031612</name>
</gene>
<dbReference type="Proteomes" id="UP000824120">
    <property type="component" value="Chromosome 6"/>
</dbReference>
<keyword evidence="3" id="KW-1185">Reference proteome</keyword>
<evidence type="ECO:0000313" key="3">
    <source>
        <dbReference type="Proteomes" id="UP000824120"/>
    </source>
</evidence>
<accession>A0A9J5YIS9</accession>
<protein>
    <submittedName>
        <fullName evidence="2">Uncharacterized protein</fullName>
    </submittedName>
</protein>
<evidence type="ECO:0000256" key="1">
    <source>
        <dbReference type="SAM" id="Phobius"/>
    </source>
</evidence>
<dbReference type="AlphaFoldDB" id="A0A9J5YIS9"/>
<reference evidence="2 3" key="1">
    <citation type="submission" date="2020-09" db="EMBL/GenBank/DDBJ databases">
        <title>De no assembly of potato wild relative species, Solanum commersonii.</title>
        <authorList>
            <person name="Cho K."/>
        </authorList>
    </citation>
    <scope>NUCLEOTIDE SEQUENCE [LARGE SCALE GENOMIC DNA]</scope>
    <source>
        <strain evidence="2">LZ3.2</strain>
        <tissue evidence="2">Leaf</tissue>
    </source>
</reference>
<name>A0A9J5YIS9_SOLCO</name>
<feature type="transmembrane region" description="Helical" evidence="1">
    <location>
        <begin position="9"/>
        <end position="27"/>
    </location>
</feature>
<dbReference type="EMBL" id="JACXVP010000006">
    <property type="protein sequence ID" value="KAG5600242.1"/>
    <property type="molecule type" value="Genomic_DNA"/>
</dbReference>
<evidence type="ECO:0000313" key="2">
    <source>
        <dbReference type="EMBL" id="KAG5600242.1"/>
    </source>
</evidence>
<keyword evidence="1" id="KW-0472">Membrane</keyword>
<organism evidence="2 3">
    <name type="scientific">Solanum commersonii</name>
    <name type="common">Commerson's wild potato</name>
    <name type="synonym">Commerson's nightshade</name>
    <dbReference type="NCBI Taxonomy" id="4109"/>
    <lineage>
        <taxon>Eukaryota</taxon>
        <taxon>Viridiplantae</taxon>
        <taxon>Streptophyta</taxon>
        <taxon>Embryophyta</taxon>
        <taxon>Tracheophyta</taxon>
        <taxon>Spermatophyta</taxon>
        <taxon>Magnoliopsida</taxon>
        <taxon>eudicotyledons</taxon>
        <taxon>Gunneridae</taxon>
        <taxon>Pentapetalae</taxon>
        <taxon>asterids</taxon>
        <taxon>lamiids</taxon>
        <taxon>Solanales</taxon>
        <taxon>Solanaceae</taxon>
        <taxon>Solanoideae</taxon>
        <taxon>Solaneae</taxon>
        <taxon>Solanum</taxon>
    </lineage>
</organism>
<keyword evidence="1" id="KW-1133">Transmembrane helix</keyword>
<keyword evidence="1" id="KW-0812">Transmembrane</keyword>
<sequence length="38" mass="4598">MNSPNDKPILVLFILSVWVFQFLFKFLRLKFLIDVLIE</sequence>
<comment type="caution">
    <text evidence="2">The sequence shown here is derived from an EMBL/GenBank/DDBJ whole genome shotgun (WGS) entry which is preliminary data.</text>
</comment>